<proteinExistence type="predicted"/>
<sequence>MGADWLRVFVAYDIRYNGNAESRKGNVRMQSRGNGFVEIREGNVRMETRGNNSYNRRGFAGEGNTNSLDNRRFADVVNSGNNKDGVDKLEKTLNGMGVQPNNN</sequence>
<reference evidence="1" key="1">
    <citation type="journal article" date="2019" name="Sci. Rep.">
        <title>Draft genome of Tanacetum cinerariifolium, the natural source of mosquito coil.</title>
        <authorList>
            <person name="Yamashiro T."/>
            <person name="Shiraishi A."/>
            <person name="Satake H."/>
            <person name="Nakayama K."/>
        </authorList>
    </citation>
    <scope>NUCLEOTIDE SEQUENCE</scope>
</reference>
<name>A0A699SN96_TANCI</name>
<dbReference type="EMBL" id="BKCJ011171247">
    <property type="protein sequence ID" value="GFC98287.1"/>
    <property type="molecule type" value="Genomic_DNA"/>
</dbReference>
<dbReference type="AlphaFoldDB" id="A0A699SN96"/>
<protein>
    <submittedName>
        <fullName evidence="1">Uncharacterized protein</fullName>
    </submittedName>
</protein>
<comment type="caution">
    <text evidence="1">The sequence shown here is derived from an EMBL/GenBank/DDBJ whole genome shotgun (WGS) entry which is preliminary data.</text>
</comment>
<accession>A0A699SN96</accession>
<feature type="non-terminal residue" evidence="1">
    <location>
        <position position="103"/>
    </location>
</feature>
<gene>
    <name evidence="1" type="ORF">Tci_870257</name>
</gene>
<evidence type="ECO:0000313" key="1">
    <source>
        <dbReference type="EMBL" id="GFC98287.1"/>
    </source>
</evidence>
<organism evidence="1">
    <name type="scientific">Tanacetum cinerariifolium</name>
    <name type="common">Dalmatian daisy</name>
    <name type="synonym">Chrysanthemum cinerariifolium</name>
    <dbReference type="NCBI Taxonomy" id="118510"/>
    <lineage>
        <taxon>Eukaryota</taxon>
        <taxon>Viridiplantae</taxon>
        <taxon>Streptophyta</taxon>
        <taxon>Embryophyta</taxon>
        <taxon>Tracheophyta</taxon>
        <taxon>Spermatophyta</taxon>
        <taxon>Magnoliopsida</taxon>
        <taxon>eudicotyledons</taxon>
        <taxon>Gunneridae</taxon>
        <taxon>Pentapetalae</taxon>
        <taxon>asterids</taxon>
        <taxon>campanulids</taxon>
        <taxon>Asterales</taxon>
        <taxon>Asteraceae</taxon>
        <taxon>Asteroideae</taxon>
        <taxon>Anthemideae</taxon>
        <taxon>Anthemidinae</taxon>
        <taxon>Tanacetum</taxon>
    </lineage>
</organism>